<evidence type="ECO:0000313" key="2">
    <source>
        <dbReference type="EMBL" id="MDI6451100.1"/>
    </source>
</evidence>
<proteinExistence type="predicted"/>
<evidence type="ECO:0000313" key="3">
    <source>
        <dbReference type="Proteomes" id="UP001431776"/>
    </source>
</evidence>
<accession>A0AAW6U2M3</accession>
<gene>
    <name evidence="2" type="ORF">QJ522_18710</name>
</gene>
<keyword evidence="1" id="KW-0732">Signal</keyword>
<dbReference type="AlphaFoldDB" id="A0AAW6U2M3"/>
<feature type="chain" id="PRO_5043577462" description="Alginate export domain-containing protein" evidence="1">
    <location>
        <begin position="27"/>
        <end position="495"/>
    </location>
</feature>
<feature type="signal peptide" evidence="1">
    <location>
        <begin position="1"/>
        <end position="26"/>
    </location>
</feature>
<evidence type="ECO:0008006" key="4">
    <source>
        <dbReference type="Google" id="ProtNLM"/>
    </source>
</evidence>
<sequence length="495" mass="56875">MMKQETTRWVTLVGLAMLVLSPGLLAAEGGAAEPDTGAWGQFWDTFRHPTPWLQMGLDFRFRTIYAENITTLQDGVDNHGSFHNFERYRTRWSTKWILGEDVSFNTRLTWEFRTWHHPHEQRSIVGGSTYTNQDRNTNEDEALFDHFNVAWRNMFGLPLTGTIGRQDVILGAGWLVLDGTPLDGSRTIFMDAARFNFDWAEQNTKLDLIYVDNAAESRRWLKPINDQRRALTPTDERGLILYLTNKSVENTQLEGFFMYKNDNPINTTVSNLSPGARANWSRKAEIFTFGAAIAGTPAEQWKYRVEGAVQTGEKEARPGDLGAGDMQDLQAYGALADLEYSFKDGLDNRLHVGGEYASGDDADSRRNEQFDLLWAKWPRWSELYIYTYSRETMIAESTNLIRLNAGHKFKPHKNWMIATDYHALWADQAGTSWAGLALADSNRFRGHLFTCWAHYTFGKHLKGHVLGEYFVPGEFYDKINNDDAFWLRFNLEYTF</sequence>
<keyword evidence="3" id="KW-1185">Reference proteome</keyword>
<dbReference type="RefSeq" id="WP_349246509.1">
    <property type="nucleotide sequence ID" value="NZ_JASCXX010000028.1"/>
</dbReference>
<name>A0AAW6U2M3_9BACT</name>
<dbReference type="Proteomes" id="UP001431776">
    <property type="component" value="Unassembled WGS sequence"/>
</dbReference>
<comment type="caution">
    <text evidence="2">The sequence shown here is derived from an EMBL/GenBank/DDBJ whole genome shotgun (WGS) entry which is preliminary data.</text>
</comment>
<organism evidence="2 3">
    <name type="scientific">Anaerobaca lacustris</name>
    <dbReference type="NCBI Taxonomy" id="3044600"/>
    <lineage>
        <taxon>Bacteria</taxon>
        <taxon>Pseudomonadati</taxon>
        <taxon>Planctomycetota</taxon>
        <taxon>Phycisphaerae</taxon>
        <taxon>Sedimentisphaerales</taxon>
        <taxon>Anaerobacaceae</taxon>
        <taxon>Anaerobaca</taxon>
    </lineage>
</organism>
<protein>
    <recommendedName>
        <fullName evidence="4">Alginate export domain-containing protein</fullName>
    </recommendedName>
</protein>
<dbReference type="EMBL" id="JASCXX010000028">
    <property type="protein sequence ID" value="MDI6451100.1"/>
    <property type="molecule type" value="Genomic_DNA"/>
</dbReference>
<reference evidence="2" key="1">
    <citation type="submission" date="2023-05" db="EMBL/GenBank/DDBJ databases">
        <title>Anaerotaeda fermentans gen. nov., sp. nov., a novel anaerobic planctomycete of the new family within the order Sedimentisphaerales isolated from Taman Peninsula, Russia.</title>
        <authorList>
            <person name="Khomyakova M.A."/>
            <person name="Merkel A.Y."/>
            <person name="Slobodkin A.I."/>
        </authorList>
    </citation>
    <scope>NUCLEOTIDE SEQUENCE</scope>
    <source>
        <strain evidence="2">M17dextr</strain>
    </source>
</reference>
<evidence type="ECO:0000256" key="1">
    <source>
        <dbReference type="SAM" id="SignalP"/>
    </source>
</evidence>